<dbReference type="InterPro" id="IPR051044">
    <property type="entry name" value="MAG_DAG_Lipase"/>
</dbReference>
<feature type="signal peptide" evidence="2">
    <location>
        <begin position="1"/>
        <end position="18"/>
    </location>
</feature>
<protein>
    <recommendedName>
        <fullName evidence="3">Serine aminopeptidase S33 domain-containing protein</fullName>
    </recommendedName>
</protein>
<name>A0A9N8MIN3_9BASI</name>
<evidence type="ECO:0000256" key="2">
    <source>
        <dbReference type="SAM" id="SignalP"/>
    </source>
</evidence>
<organism evidence="4 5">
    <name type="scientific">Tilletia laevis</name>
    <dbReference type="NCBI Taxonomy" id="157183"/>
    <lineage>
        <taxon>Eukaryota</taxon>
        <taxon>Fungi</taxon>
        <taxon>Dikarya</taxon>
        <taxon>Basidiomycota</taxon>
        <taxon>Ustilaginomycotina</taxon>
        <taxon>Exobasidiomycetes</taxon>
        <taxon>Tilletiales</taxon>
        <taxon>Tilletiaceae</taxon>
        <taxon>Tilletia</taxon>
    </lineage>
</organism>
<dbReference type="Proteomes" id="UP000836404">
    <property type="component" value="Unassembled WGS sequence"/>
</dbReference>
<dbReference type="InterPro" id="IPR000073">
    <property type="entry name" value="AB_hydrolase_1"/>
</dbReference>
<sequence>MASFSQAVWLVLIEPVLSESPTAGAASVLEEPDQTDARSSLHPLSFAPWRARAVRLGVAPGSGDPTYGRIKIPYTPRERKYIYENPRVQVTERRVASGLIEKGTAKEAKQEDAVQKAGPALGGDTWYNVWEIPEAVQKANLNSDVVLVHGMNDYGGKLGPLAMPYLEAGFRVIVYDLPGHGRSAGLHGYAPDMRALPQALHAVMRDVMKHDGEAARGRKMFLTGTSMGGFTCLYYAALYSPIPKNKNRANGTNGLSNGTQHPAAEGGAQADDDTIPAETDDLLRPNLAGVAVTAPMITISKESTPPWILHKIAELLCFIVPRLPLVKGVKGNTSDDPRTDVEFHQDPITYKGNVRIGTGLAIWAGIEHLQQIPDQIQCPVALHHGSKDRATSAQGTKEFFPRIGSERKTLKIWDGYEHIMQKFVDGMSKEDEAKSNAVIHAMRDFFLELAKES</sequence>
<dbReference type="SUPFAM" id="SSF53474">
    <property type="entry name" value="alpha/beta-Hydrolases"/>
    <property type="match status" value="1"/>
</dbReference>
<proteinExistence type="predicted"/>
<evidence type="ECO:0000256" key="1">
    <source>
        <dbReference type="SAM" id="MobiDB-lite"/>
    </source>
</evidence>
<keyword evidence="2" id="KW-0732">Signal</keyword>
<dbReference type="PRINTS" id="PR00111">
    <property type="entry name" value="ABHYDROLASE"/>
</dbReference>
<feature type="domain" description="Serine aminopeptidase S33" evidence="3">
    <location>
        <begin position="144"/>
        <end position="240"/>
    </location>
</feature>
<dbReference type="AlphaFoldDB" id="A0A9N8MIN3"/>
<accession>A0A9N8MIN3</accession>
<dbReference type="PANTHER" id="PTHR11614">
    <property type="entry name" value="PHOSPHOLIPASE-RELATED"/>
    <property type="match status" value="1"/>
</dbReference>
<reference evidence="4 5" key="1">
    <citation type="submission" date="2020-10" db="EMBL/GenBank/DDBJ databases">
        <authorList>
            <person name="Sedaghatjoo S."/>
        </authorList>
    </citation>
    <scope>NUCLEOTIDE SEQUENCE [LARGE SCALE GENOMIC DNA]</scope>
    <source>
        <strain evidence="4 5">LLFL</strain>
    </source>
</reference>
<dbReference type="InterPro" id="IPR029058">
    <property type="entry name" value="AB_hydrolase_fold"/>
</dbReference>
<dbReference type="EMBL" id="CAJHJF010006987">
    <property type="protein sequence ID" value="CAD6960278.1"/>
    <property type="molecule type" value="Genomic_DNA"/>
</dbReference>
<evidence type="ECO:0000313" key="5">
    <source>
        <dbReference type="Proteomes" id="UP000836404"/>
    </source>
</evidence>
<feature type="domain" description="Serine aminopeptidase S33" evidence="3">
    <location>
        <begin position="285"/>
        <end position="418"/>
    </location>
</feature>
<gene>
    <name evidence="4" type="ORF">JKILLFL_G6236</name>
</gene>
<feature type="chain" id="PRO_5041152875" description="Serine aminopeptidase S33 domain-containing protein" evidence="2">
    <location>
        <begin position="19"/>
        <end position="453"/>
    </location>
</feature>
<evidence type="ECO:0000259" key="3">
    <source>
        <dbReference type="Pfam" id="PF12146"/>
    </source>
</evidence>
<dbReference type="Pfam" id="PF12146">
    <property type="entry name" value="Hydrolase_4"/>
    <property type="match status" value="2"/>
</dbReference>
<evidence type="ECO:0000313" key="4">
    <source>
        <dbReference type="EMBL" id="CAD6960278.1"/>
    </source>
</evidence>
<comment type="caution">
    <text evidence="4">The sequence shown here is derived from an EMBL/GenBank/DDBJ whole genome shotgun (WGS) entry which is preliminary data.</text>
</comment>
<dbReference type="InterPro" id="IPR022742">
    <property type="entry name" value="Hydrolase_4"/>
</dbReference>
<feature type="region of interest" description="Disordered" evidence="1">
    <location>
        <begin position="249"/>
        <end position="279"/>
    </location>
</feature>
<keyword evidence="5" id="KW-1185">Reference proteome</keyword>
<feature type="compositionally biased region" description="Acidic residues" evidence="1">
    <location>
        <begin position="270"/>
        <end position="279"/>
    </location>
</feature>
<dbReference type="Gene3D" id="3.40.50.1820">
    <property type="entry name" value="alpha/beta hydrolase"/>
    <property type="match status" value="1"/>
</dbReference>
<feature type="compositionally biased region" description="Polar residues" evidence="1">
    <location>
        <begin position="249"/>
        <end position="260"/>
    </location>
</feature>